<evidence type="ECO:0000313" key="3">
    <source>
        <dbReference type="Proteomes" id="UP000604046"/>
    </source>
</evidence>
<dbReference type="AlphaFoldDB" id="A0A812UJ14"/>
<feature type="compositionally biased region" description="Low complexity" evidence="1">
    <location>
        <begin position="324"/>
        <end position="338"/>
    </location>
</feature>
<keyword evidence="3" id="KW-1185">Reference proteome</keyword>
<accession>A0A812UJ14</accession>
<comment type="caution">
    <text evidence="2">The sequence shown here is derived from an EMBL/GenBank/DDBJ whole genome shotgun (WGS) entry which is preliminary data.</text>
</comment>
<feature type="compositionally biased region" description="Low complexity" evidence="1">
    <location>
        <begin position="229"/>
        <end position="243"/>
    </location>
</feature>
<feature type="region of interest" description="Disordered" evidence="1">
    <location>
        <begin position="190"/>
        <end position="258"/>
    </location>
</feature>
<gene>
    <name evidence="2" type="primary">NLRC3</name>
    <name evidence="2" type="ORF">SNAT2548_LOCUS32257</name>
</gene>
<reference evidence="2" key="1">
    <citation type="submission" date="2021-02" db="EMBL/GenBank/DDBJ databases">
        <authorList>
            <person name="Dougan E. K."/>
            <person name="Rhodes N."/>
            <person name="Thang M."/>
            <person name="Chan C."/>
        </authorList>
    </citation>
    <scope>NUCLEOTIDE SEQUENCE</scope>
</reference>
<name>A0A812UJ14_9DINO</name>
<dbReference type="Proteomes" id="UP000604046">
    <property type="component" value="Unassembled WGS sequence"/>
</dbReference>
<protein>
    <submittedName>
        <fullName evidence="2">NLRC3 protein</fullName>
    </submittedName>
</protein>
<feature type="region of interest" description="Disordered" evidence="1">
    <location>
        <begin position="315"/>
        <end position="343"/>
    </location>
</feature>
<evidence type="ECO:0000313" key="2">
    <source>
        <dbReference type="EMBL" id="CAE7568098.1"/>
    </source>
</evidence>
<sequence length="384" mass="41500">MAPALEASFGTVAAENSTFYGGTFAEEEARTIYPSRCSSMAQPGTRMPDSFPPLPSPPCRGSFQWHGLCLRDAFLVSFYLGLYRKSIHQEKFRDAAVLHISLWAPGPGPLDCSSTAPQEEQQESIYQEWSVPLPQLRRLNWKSGDGRGLDSLWSFNSRHTIASKPMKNLTPPGLIATGIPWLEYGPGQATLQSPFNSPRRSPSPLPTPLRLEQGRALGRSPSASPMRALSPVSPVRPLRPLSPSHDRAWQASAPSPVGPVQSPVVMRAVSQATSVPAPIPLAPSSEATQTARSSISRMTTNPCVGRVVYLPPITVPASGQTETPSQSRSISPLRSPSPHMVRPPRIISDVVIPGATHPNAAVEEPLSWLSFGLPTSRRRCNSST</sequence>
<evidence type="ECO:0000256" key="1">
    <source>
        <dbReference type="SAM" id="MobiDB-lite"/>
    </source>
</evidence>
<dbReference type="OrthoDB" id="443195at2759"/>
<dbReference type="EMBL" id="CAJNDS010002701">
    <property type="protein sequence ID" value="CAE7568098.1"/>
    <property type="molecule type" value="Genomic_DNA"/>
</dbReference>
<organism evidence="2 3">
    <name type="scientific">Symbiodinium natans</name>
    <dbReference type="NCBI Taxonomy" id="878477"/>
    <lineage>
        <taxon>Eukaryota</taxon>
        <taxon>Sar</taxon>
        <taxon>Alveolata</taxon>
        <taxon>Dinophyceae</taxon>
        <taxon>Suessiales</taxon>
        <taxon>Symbiodiniaceae</taxon>
        <taxon>Symbiodinium</taxon>
    </lineage>
</organism>
<proteinExistence type="predicted"/>